<dbReference type="PANTHER" id="PTHR45947:SF3">
    <property type="entry name" value="SULFOQUINOVOSYL TRANSFERASE SQD2"/>
    <property type="match status" value="1"/>
</dbReference>
<dbReference type="Gene3D" id="3.40.50.2000">
    <property type="entry name" value="Glycogen Phosphorylase B"/>
    <property type="match status" value="2"/>
</dbReference>
<feature type="domain" description="Glycosyl transferase family 1" evidence="1">
    <location>
        <begin position="210"/>
        <end position="363"/>
    </location>
</feature>
<feature type="domain" description="Glycosyltransferase subfamily 4-like N-terminal" evidence="2">
    <location>
        <begin position="29"/>
        <end position="192"/>
    </location>
</feature>
<dbReference type="Proteomes" id="UP001519344">
    <property type="component" value="Unassembled WGS sequence"/>
</dbReference>
<sequence length="399" mass="45235">MLRLTYLGTTGGILMRLALFTDTYVPQMNGVALTLGRLTDYLNRRGVEHLVFTPKCTDEMAYSELIRPVPSIPFFLYPECRIALPNFISLNSELDRFRPHLLHMATPFNIGLCGLHYARKNRISHVASYHTHFDRYLAYYRMKRAVPLYWTYMKWFHQSCDATFVPSTDTMDHLHAQGLDRLLLWSRGVDCALYTPEKNSCTVRERYGITAPFLLLYVGRIAPEKDIDTLSAVMRTLPDSLKERVHWLVVGDGPQLGELREQAPHNVTFAGYKQGEELAEIYASSDLFVFPSSTETFGNVVQEAMASGLPVIAANSGGVRDMVVQGQTGALCAPRQPEAFVQAIEAWMNAPEQWADFRLAARKFALGRSWDAIFDRLLGDYEQIIDARRIGNKLGFYTA</sequence>
<dbReference type="RefSeq" id="WP_338111828.1">
    <property type="nucleotide sequence ID" value="NZ_JAAOZR010000096.1"/>
</dbReference>
<name>A0ABS4I6L8_9BACL</name>
<evidence type="ECO:0000259" key="1">
    <source>
        <dbReference type="Pfam" id="PF00534"/>
    </source>
</evidence>
<proteinExistence type="predicted"/>
<dbReference type="InterPro" id="IPR050194">
    <property type="entry name" value="Glycosyltransferase_grp1"/>
</dbReference>
<evidence type="ECO:0000313" key="3">
    <source>
        <dbReference type="EMBL" id="MBP1966495.1"/>
    </source>
</evidence>
<keyword evidence="4" id="KW-1185">Reference proteome</keyword>
<accession>A0ABS4I6L8</accession>
<dbReference type="InterPro" id="IPR028098">
    <property type="entry name" value="Glyco_trans_4-like_N"/>
</dbReference>
<evidence type="ECO:0000313" key="4">
    <source>
        <dbReference type="Proteomes" id="UP001519344"/>
    </source>
</evidence>
<dbReference type="EMBL" id="JAGGKV010000022">
    <property type="protein sequence ID" value="MBP1966495.1"/>
    <property type="molecule type" value="Genomic_DNA"/>
</dbReference>
<gene>
    <name evidence="3" type="ORF">J2Z65_005755</name>
</gene>
<dbReference type="SUPFAM" id="SSF53756">
    <property type="entry name" value="UDP-Glycosyltransferase/glycogen phosphorylase"/>
    <property type="match status" value="1"/>
</dbReference>
<protein>
    <submittedName>
        <fullName evidence="3">Glycosyltransferase involved in cell wall biosynthesis</fullName>
    </submittedName>
</protein>
<dbReference type="CDD" id="cd03814">
    <property type="entry name" value="GT4-like"/>
    <property type="match status" value="1"/>
</dbReference>
<reference evidence="3 4" key="1">
    <citation type="submission" date="2021-03" db="EMBL/GenBank/DDBJ databases">
        <title>Genomic Encyclopedia of Type Strains, Phase IV (KMG-IV): sequencing the most valuable type-strain genomes for metagenomic binning, comparative biology and taxonomic classification.</title>
        <authorList>
            <person name="Goeker M."/>
        </authorList>
    </citation>
    <scope>NUCLEOTIDE SEQUENCE [LARGE SCALE GENOMIC DNA]</scope>
    <source>
        <strain evidence="3 4">DSM 24950</strain>
    </source>
</reference>
<dbReference type="PANTHER" id="PTHR45947">
    <property type="entry name" value="SULFOQUINOVOSYL TRANSFERASE SQD2"/>
    <property type="match status" value="1"/>
</dbReference>
<dbReference type="Pfam" id="PF00534">
    <property type="entry name" value="Glycos_transf_1"/>
    <property type="match status" value="1"/>
</dbReference>
<evidence type="ECO:0000259" key="2">
    <source>
        <dbReference type="Pfam" id="PF13439"/>
    </source>
</evidence>
<dbReference type="InterPro" id="IPR001296">
    <property type="entry name" value="Glyco_trans_1"/>
</dbReference>
<organism evidence="3 4">
    <name type="scientific">Paenibacillus aceris</name>
    <dbReference type="NCBI Taxonomy" id="869555"/>
    <lineage>
        <taxon>Bacteria</taxon>
        <taxon>Bacillati</taxon>
        <taxon>Bacillota</taxon>
        <taxon>Bacilli</taxon>
        <taxon>Bacillales</taxon>
        <taxon>Paenibacillaceae</taxon>
        <taxon>Paenibacillus</taxon>
    </lineage>
</organism>
<dbReference type="Pfam" id="PF13439">
    <property type="entry name" value="Glyco_transf_4"/>
    <property type="match status" value="1"/>
</dbReference>
<comment type="caution">
    <text evidence="3">The sequence shown here is derived from an EMBL/GenBank/DDBJ whole genome shotgun (WGS) entry which is preliminary data.</text>
</comment>